<keyword evidence="3" id="KW-1185">Reference proteome</keyword>
<comment type="caution">
    <text evidence="2">The sequence shown here is derived from an EMBL/GenBank/DDBJ whole genome shotgun (WGS) entry which is preliminary data.</text>
</comment>
<proteinExistence type="predicted"/>
<evidence type="ECO:0000313" key="2">
    <source>
        <dbReference type="EMBL" id="GIH15195.1"/>
    </source>
</evidence>
<organism evidence="2 3">
    <name type="scientific">Rugosimonospora africana</name>
    <dbReference type="NCBI Taxonomy" id="556532"/>
    <lineage>
        <taxon>Bacteria</taxon>
        <taxon>Bacillati</taxon>
        <taxon>Actinomycetota</taxon>
        <taxon>Actinomycetes</taxon>
        <taxon>Micromonosporales</taxon>
        <taxon>Micromonosporaceae</taxon>
        <taxon>Rugosimonospora</taxon>
    </lineage>
</organism>
<keyword evidence="1" id="KW-0812">Transmembrane</keyword>
<dbReference type="Proteomes" id="UP000642748">
    <property type="component" value="Unassembled WGS sequence"/>
</dbReference>
<name>A0A8J3QPQ1_9ACTN</name>
<sequence>MVRHAGYCGSGLTNSADVKGAPVVVAFVVFVCDVLPAFGFAAHADRTASVDAHVVTRSNRYGRARFCVDMRNPLSRAIG</sequence>
<gene>
    <name evidence="2" type="ORF">Raf01_33670</name>
</gene>
<dbReference type="AlphaFoldDB" id="A0A8J3QPQ1"/>
<keyword evidence="1" id="KW-1133">Transmembrane helix</keyword>
<dbReference type="EMBL" id="BONZ01000031">
    <property type="protein sequence ID" value="GIH15195.1"/>
    <property type="molecule type" value="Genomic_DNA"/>
</dbReference>
<evidence type="ECO:0000256" key="1">
    <source>
        <dbReference type="SAM" id="Phobius"/>
    </source>
</evidence>
<evidence type="ECO:0000313" key="3">
    <source>
        <dbReference type="Proteomes" id="UP000642748"/>
    </source>
</evidence>
<reference evidence="2" key="1">
    <citation type="submission" date="2021-01" db="EMBL/GenBank/DDBJ databases">
        <title>Whole genome shotgun sequence of Rugosimonospora africana NBRC 104875.</title>
        <authorList>
            <person name="Komaki H."/>
            <person name="Tamura T."/>
        </authorList>
    </citation>
    <scope>NUCLEOTIDE SEQUENCE</scope>
    <source>
        <strain evidence="2">NBRC 104875</strain>
    </source>
</reference>
<keyword evidence="1" id="KW-0472">Membrane</keyword>
<accession>A0A8J3QPQ1</accession>
<protein>
    <submittedName>
        <fullName evidence="2">Uncharacterized protein</fullName>
    </submittedName>
</protein>
<feature type="transmembrane region" description="Helical" evidence="1">
    <location>
        <begin position="20"/>
        <end position="41"/>
    </location>
</feature>